<dbReference type="Pfam" id="PF19890">
    <property type="entry name" value="DUF6363"/>
    <property type="match status" value="1"/>
</dbReference>
<dbReference type="PANTHER" id="PTHR14226:SF25">
    <property type="entry name" value="PHOSPHOESTERASE"/>
    <property type="match status" value="1"/>
</dbReference>
<evidence type="ECO:0000256" key="2">
    <source>
        <dbReference type="ARBA" id="ARBA00022963"/>
    </source>
</evidence>
<keyword evidence="1 4" id="KW-0378">Hydrolase</keyword>
<feature type="short sequence motif" description="GXSXG" evidence="4">
    <location>
        <begin position="40"/>
        <end position="44"/>
    </location>
</feature>
<comment type="caution">
    <text evidence="6">The sequence shown here is derived from an EMBL/GenBank/DDBJ whole genome shotgun (WGS) entry which is preliminary data.</text>
</comment>
<keyword evidence="3 4" id="KW-0443">Lipid metabolism</keyword>
<dbReference type="InterPro" id="IPR002641">
    <property type="entry name" value="PNPLA_dom"/>
</dbReference>
<feature type="active site" description="Proton acceptor" evidence="4">
    <location>
        <position position="163"/>
    </location>
</feature>
<keyword evidence="2 4" id="KW-0442">Lipid degradation</keyword>
<dbReference type="InterPro" id="IPR050301">
    <property type="entry name" value="NTE"/>
</dbReference>
<dbReference type="EMBL" id="JAOQJL010000025">
    <property type="protein sequence ID" value="MCU6766176.1"/>
    <property type="molecule type" value="Genomic_DNA"/>
</dbReference>
<evidence type="ECO:0000259" key="5">
    <source>
        <dbReference type="PROSITE" id="PS51635"/>
    </source>
</evidence>
<dbReference type="Pfam" id="PF01734">
    <property type="entry name" value="Patatin"/>
    <property type="match status" value="1"/>
</dbReference>
<feature type="domain" description="PNPLA" evidence="5">
    <location>
        <begin position="9"/>
        <end position="176"/>
    </location>
</feature>
<feature type="short sequence motif" description="DGA/G" evidence="4">
    <location>
        <begin position="163"/>
        <end position="165"/>
    </location>
</feature>
<organism evidence="6 7">
    <name type="scientific">Blautia ammoniilytica</name>
    <dbReference type="NCBI Taxonomy" id="2981782"/>
    <lineage>
        <taxon>Bacteria</taxon>
        <taxon>Bacillati</taxon>
        <taxon>Bacillota</taxon>
        <taxon>Clostridia</taxon>
        <taxon>Lachnospirales</taxon>
        <taxon>Lachnospiraceae</taxon>
        <taxon>Blautia</taxon>
    </lineage>
</organism>
<dbReference type="InterPro" id="IPR016035">
    <property type="entry name" value="Acyl_Trfase/lysoPLipase"/>
</dbReference>
<evidence type="ECO:0000313" key="7">
    <source>
        <dbReference type="Proteomes" id="UP001652409"/>
    </source>
</evidence>
<dbReference type="Gene3D" id="3.40.1090.10">
    <property type="entry name" value="Cytosolic phospholipase A2 catalytic domain"/>
    <property type="match status" value="2"/>
</dbReference>
<name>A0ABT2TVA3_9FIRM</name>
<evidence type="ECO:0000256" key="1">
    <source>
        <dbReference type="ARBA" id="ARBA00022801"/>
    </source>
</evidence>
<dbReference type="PANTHER" id="PTHR14226">
    <property type="entry name" value="NEUROPATHY TARGET ESTERASE/SWISS CHEESE D.MELANOGASTER"/>
    <property type="match status" value="1"/>
</dbReference>
<evidence type="ECO:0000256" key="3">
    <source>
        <dbReference type="ARBA" id="ARBA00023098"/>
    </source>
</evidence>
<dbReference type="RefSeq" id="WP_262582925.1">
    <property type="nucleotide sequence ID" value="NZ_JAOQJL010000025.1"/>
</dbReference>
<feature type="active site" description="Nucleophile" evidence="4">
    <location>
        <position position="42"/>
    </location>
</feature>
<dbReference type="Proteomes" id="UP001652409">
    <property type="component" value="Unassembled WGS sequence"/>
</dbReference>
<reference evidence="6 7" key="1">
    <citation type="journal article" date="2021" name="ISME Commun">
        <title>Automated analysis of genomic sequences facilitates high-throughput and comprehensive description of bacteria.</title>
        <authorList>
            <person name="Hitch T.C.A."/>
        </authorList>
    </citation>
    <scope>NUCLEOTIDE SEQUENCE [LARGE SCALE GENOMIC DNA]</scope>
    <source>
        <strain evidence="6 7">Sanger_23</strain>
    </source>
</reference>
<proteinExistence type="predicted"/>
<evidence type="ECO:0000313" key="6">
    <source>
        <dbReference type="EMBL" id="MCU6766176.1"/>
    </source>
</evidence>
<dbReference type="InterPro" id="IPR037483">
    <property type="entry name" value="YjjU-like"/>
</dbReference>
<protein>
    <submittedName>
        <fullName evidence="6">Patatin family protein</fullName>
    </submittedName>
</protein>
<dbReference type="InterPro" id="IPR045943">
    <property type="entry name" value="DUF6363"/>
</dbReference>
<dbReference type="CDD" id="cd07208">
    <property type="entry name" value="Pat_hypo_Ecoli_yjju_like"/>
    <property type="match status" value="1"/>
</dbReference>
<dbReference type="SUPFAM" id="SSF52151">
    <property type="entry name" value="FabD/lysophospholipase-like"/>
    <property type="match status" value="1"/>
</dbReference>
<gene>
    <name evidence="6" type="ORF">OCV61_12245</name>
</gene>
<sequence>MNGKKEAALVLEGGGTRGVFTAGVLDYLMEKEVKFPYVIGVSAGACNAIDYVSKQIGRTKDCTIIQDRKNRYIGTKDALKKGYLFDMDRLFDEYPNRLFPFDFDTYFASDIQCEVVVTNCLTGEAMYLSEKQDRERLLTICRASSSIPLISPVVDVDGIPCVDGGVADSVPLIHSMKLGHQKNVVVLTRNKGYRKKAPGKSRLLYTAALKKYPNLLNALLNRYRNYNRVMELVEKWEEEGHIFVIRPEVEPVSRTEQNVEKLTEFYDHGYQLMKQRMEEMQAYLEK</sequence>
<accession>A0ABT2TVA3</accession>
<evidence type="ECO:0000256" key="4">
    <source>
        <dbReference type="PROSITE-ProRule" id="PRU01161"/>
    </source>
</evidence>
<keyword evidence="7" id="KW-1185">Reference proteome</keyword>
<feature type="short sequence motif" description="GXGXXG" evidence="4">
    <location>
        <begin position="13"/>
        <end position="18"/>
    </location>
</feature>
<dbReference type="PROSITE" id="PS51635">
    <property type="entry name" value="PNPLA"/>
    <property type="match status" value="1"/>
</dbReference>